<dbReference type="RefSeq" id="WP_092870608.1">
    <property type="nucleotide sequence ID" value="NZ_FOJY01000003.1"/>
</dbReference>
<reference evidence="1 2" key="1">
    <citation type="submission" date="2016-10" db="EMBL/GenBank/DDBJ databases">
        <authorList>
            <person name="de Groot N.N."/>
        </authorList>
    </citation>
    <scope>NUCLEOTIDE SEQUENCE [LARGE SCALE GENOMIC DNA]</scope>
    <source>
        <strain evidence="1 2">DSM 5522</strain>
    </source>
</reference>
<dbReference type="Proteomes" id="UP000198838">
    <property type="component" value="Unassembled WGS sequence"/>
</dbReference>
<gene>
    <name evidence="1" type="ORF">SAMN05216249_103134</name>
</gene>
<protein>
    <submittedName>
        <fullName evidence="1">Uncharacterized protein</fullName>
    </submittedName>
</protein>
<dbReference type="AlphaFoldDB" id="A0A1I0W880"/>
<organism evidence="1 2">
    <name type="scientific">Acetitomaculum ruminis DSM 5522</name>
    <dbReference type="NCBI Taxonomy" id="1120918"/>
    <lineage>
        <taxon>Bacteria</taxon>
        <taxon>Bacillati</taxon>
        <taxon>Bacillota</taxon>
        <taxon>Clostridia</taxon>
        <taxon>Lachnospirales</taxon>
        <taxon>Lachnospiraceae</taxon>
        <taxon>Acetitomaculum</taxon>
    </lineage>
</organism>
<evidence type="ECO:0000313" key="2">
    <source>
        <dbReference type="Proteomes" id="UP000198838"/>
    </source>
</evidence>
<dbReference type="OrthoDB" id="2004219at2"/>
<keyword evidence="2" id="KW-1185">Reference proteome</keyword>
<evidence type="ECO:0000313" key="1">
    <source>
        <dbReference type="EMBL" id="SFA84527.1"/>
    </source>
</evidence>
<name>A0A1I0W880_9FIRM</name>
<proteinExistence type="predicted"/>
<dbReference type="EMBL" id="FOJY01000003">
    <property type="protein sequence ID" value="SFA84527.1"/>
    <property type="molecule type" value="Genomic_DNA"/>
</dbReference>
<sequence length="214" mass="24017">MKISGFTNSLQNLFKSTDKQAKKTVSPNNLPSENDDFSKVSEGIRYTCKGILITKNDQQYNIRFKNTAYVYSAINKGYIDANGKQIQLSDEVKDKLQNAADYAKNQMEQETIGAALCHNIRALKKQAETLGSNGDYNHRMLDLATKIMDGDEVSSQEERLLSEYNQDLYNMAKQAMLFMPKDGNLIHSVEISFTDKGENVSFGEASITSHKASF</sequence>
<accession>A0A1I0W880</accession>